<evidence type="ECO:0000256" key="3">
    <source>
        <dbReference type="ARBA" id="ARBA00022553"/>
    </source>
</evidence>
<evidence type="ECO:0000256" key="8">
    <source>
        <dbReference type="ARBA" id="ARBA00023163"/>
    </source>
</evidence>
<evidence type="ECO:0000256" key="6">
    <source>
        <dbReference type="ARBA" id="ARBA00023125"/>
    </source>
</evidence>
<dbReference type="FunFam" id="1.10.10.10:FF:000057">
    <property type="entry name" value="Heat shock transcription factor 1"/>
    <property type="match status" value="1"/>
</dbReference>
<evidence type="ECO:0000256" key="5">
    <source>
        <dbReference type="ARBA" id="ARBA00023016"/>
    </source>
</evidence>
<dbReference type="InterPro" id="IPR036390">
    <property type="entry name" value="WH_DNA-bd_sf"/>
</dbReference>
<comment type="similarity">
    <text evidence="2 12">Belongs to the HSF family.</text>
</comment>
<comment type="subcellular location">
    <subcellularLocation>
        <location evidence="1">Nucleus</location>
    </subcellularLocation>
</comment>
<dbReference type="InterPro" id="IPR000232">
    <property type="entry name" value="HSF_DNA-bd"/>
</dbReference>
<feature type="compositionally biased region" description="Basic and acidic residues" evidence="14">
    <location>
        <begin position="1"/>
        <end position="11"/>
    </location>
</feature>
<dbReference type="PROSITE" id="PS00434">
    <property type="entry name" value="HSF_DOMAIN"/>
    <property type="match status" value="1"/>
</dbReference>
<name>A0ABD1HZ74_SALDI</name>
<evidence type="ECO:0000256" key="13">
    <source>
        <dbReference type="SAM" id="Coils"/>
    </source>
</evidence>
<keyword evidence="17" id="KW-1185">Reference proteome</keyword>
<comment type="caution">
    <text evidence="16">The sequence shown here is derived from an EMBL/GenBank/DDBJ whole genome shotgun (WGS) entry which is preliminary data.</text>
</comment>
<evidence type="ECO:0000256" key="7">
    <source>
        <dbReference type="ARBA" id="ARBA00023159"/>
    </source>
</evidence>
<comment type="function">
    <text evidence="10">DNA-binding protein that specifically binds heat shock promoter elements (HSE) and activates transcription.</text>
</comment>
<dbReference type="Pfam" id="PF00447">
    <property type="entry name" value="HSF_DNA-bind"/>
    <property type="match status" value="1"/>
</dbReference>
<organism evidence="16 17">
    <name type="scientific">Salvia divinorum</name>
    <name type="common">Maria pastora</name>
    <name type="synonym">Diviner's sage</name>
    <dbReference type="NCBI Taxonomy" id="28513"/>
    <lineage>
        <taxon>Eukaryota</taxon>
        <taxon>Viridiplantae</taxon>
        <taxon>Streptophyta</taxon>
        <taxon>Embryophyta</taxon>
        <taxon>Tracheophyta</taxon>
        <taxon>Spermatophyta</taxon>
        <taxon>Magnoliopsida</taxon>
        <taxon>eudicotyledons</taxon>
        <taxon>Gunneridae</taxon>
        <taxon>Pentapetalae</taxon>
        <taxon>asterids</taxon>
        <taxon>lamiids</taxon>
        <taxon>Lamiales</taxon>
        <taxon>Lamiaceae</taxon>
        <taxon>Nepetoideae</taxon>
        <taxon>Mentheae</taxon>
        <taxon>Salviinae</taxon>
        <taxon>Salvia</taxon>
        <taxon>Salvia subgen. Calosphace</taxon>
    </lineage>
</organism>
<keyword evidence="7" id="KW-0010">Activator</keyword>
<dbReference type="SUPFAM" id="SSF46785">
    <property type="entry name" value="Winged helix' DNA-binding domain"/>
    <property type="match status" value="1"/>
</dbReference>
<evidence type="ECO:0000256" key="14">
    <source>
        <dbReference type="SAM" id="MobiDB-lite"/>
    </source>
</evidence>
<keyword evidence="5" id="KW-0346">Stress response</keyword>
<sequence length="337" mass="38131">MNKLGSVKEEFLGSSSSEFDPQPMEGLHEAGPPPFLCKTYDLVEEESTNEIVCWSRGNNSFIVWDPQKFAINLLPKFFKHNNFSSFVRQLNTYGFRKVDPDKWEFANEGFLRGKRHLLKNIRRRRTSSSSPSNYLSCNNLESCVELGRFGPDAEMDRLRRDKQVLTAELVKLRQQQQNTKAYLQAMEQRLKGTEQKQQQALSFLAMAIRSPGFLQQMVQHKEMRREIEEAIGKKRRQKIDHQEFVFQGDDDYISFGDNVGELEGLGSSGVKVEARDFDGSGAGASVPRDSSVSVEGRVAPREWLDCGVDDDQGFWEGLMSDGGVLGDEGVDVLGMPL</sequence>
<evidence type="ECO:0000313" key="17">
    <source>
        <dbReference type="Proteomes" id="UP001567538"/>
    </source>
</evidence>
<dbReference type="GO" id="GO:0005634">
    <property type="term" value="C:nucleus"/>
    <property type="evidence" value="ECO:0007669"/>
    <property type="project" value="UniProtKB-SubCell"/>
</dbReference>
<dbReference type="EMBL" id="JBEAFC010000003">
    <property type="protein sequence ID" value="KAL1561781.1"/>
    <property type="molecule type" value="Genomic_DNA"/>
</dbReference>
<evidence type="ECO:0000256" key="11">
    <source>
        <dbReference type="ARBA" id="ARBA00081483"/>
    </source>
</evidence>
<protein>
    <recommendedName>
        <fullName evidence="11">Heat stress transcription factor</fullName>
    </recommendedName>
</protein>
<reference evidence="16 17" key="1">
    <citation type="submission" date="2024-06" db="EMBL/GenBank/DDBJ databases">
        <title>A chromosome level genome sequence of Diviner's sage (Salvia divinorum).</title>
        <authorList>
            <person name="Ford S.A."/>
            <person name="Ro D.-K."/>
            <person name="Ness R.W."/>
            <person name="Phillips M.A."/>
        </authorList>
    </citation>
    <scope>NUCLEOTIDE SEQUENCE [LARGE SCALE GENOMIC DNA]</scope>
    <source>
        <strain evidence="16">SAF-2024a</strain>
        <tissue evidence="16">Leaf</tissue>
    </source>
</reference>
<keyword evidence="13" id="KW-0175">Coiled coil</keyword>
<feature type="coiled-coil region" evidence="13">
    <location>
        <begin position="155"/>
        <end position="189"/>
    </location>
</feature>
<evidence type="ECO:0000313" key="16">
    <source>
        <dbReference type="EMBL" id="KAL1561781.1"/>
    </source>
</evidence>
<gene>
    <name evidence="16" type="ORF">AAHA92_04443</name>
</gene>
<dbReference type="PANTHER" id="PTHR10015:SF334">
    <property type="entry name" value="HEAT STRESS TRANSCRIPTION FACTOR A-6B"/>
    <property type="match status" value="1"/>
</dbReference>
<proteinExistence type="inferred from homology"/>
<keyword evidence="8" id="KW-0804">Transcription</keyword>
<keyword evidence="3" id="KW-0597">Phosphoprotein</keyword>
<dbReference type="AlphaFoldDB" id="A0ABD1HZ74"/>
<feature type="region of interest" description="Disordered" evidence="14">
    <location>
        <begin position="1"/>
        <end position="30"/>
    </location>
</feature>
<feature type="domain" description="HSF-type DNA-binding" evidence="15">
    <location>
        <begin position="74"/>
        <end position="98"/>
    </location>
</feature>
<dbReference type="PANTHER" id="PTHR10015">
    <property type="entry name" value="HEAT SHOCK TRANSCRIPTION FACTOR"/>
    <property type="match status" value="1"/>
</dbReference>
<keyword evidence="4" id="KW-0805">Transcription regulation</keyword>
<dbReference type="Gene3D" id="1.10.10.10">
    <property type="entry name" value="Winged helix-like DNA-binding domain superfamily/Winged helix DNA-binding domain"/>
    <property type="match status" value="1"/>
</dbReference>
<accession>A0ABD1HZ74</accession>
<evidence type="ECO:0000256" key="12">
    <source>
        <dbReference type="RuleBase" id="RU004020"/>
    </source>
</evidence>
<evidence type="ECO:0000256" key="9">
    <source>
        <dbReference type="ARBA" id="ARBA00023242"/>
    </source>
</evidence>
<dbReference type="GO" id="GO:0003677">
    <property type="term" value="F:DNA binding"/>
    <property type="evidence" value="ECO:0007669"/>
    <property type="project" value="UniProtKB-KW"/>
</dbReference>
<keyword evidence="9" id="KW-0539">Nucleus</keyword>
<evidence type="ECO:0000256" key="2">
    <source>
        <dbReference type="ARBA" id="ARBA00006403"/>
    </source>
</evidence>
<evidence type="ECO:0000256" key="1">
    <source>
        <dbReference type="ARBA" id="ARBA00004123"/>
    </source>
</evidence>
<evidence type="ECO:0000256" key="4">
    <source>
        <dbReference type="ARBA" id="ARBA00023015"/>
    </source>
</evidence>
<evidence type="ECO:0000259" key="15">
    <source>
        <dbReference type="PROSITE" id="PS00434"/>
    </source>
</evidence>
<evidence type="ECO:0000256" key="10">
    <source>
        <dbReference type="ARBA" id="ARBA00055747"/>
    </source>
</evidence>
<keyword evidence="6" id="KW-0238">DNA-binding</keyword>
<dbReference type="InterPro" id="IPR036388">
    <property type="entry name" value="WH-like_DNA-bd_sf"/>
</dbReference>
<dbReference type="Proteomes" id="UP001567538">
    <property type="component" value="Unassembled WGS sequence"/>
</dbReference>
<dbReference type="PRINTS" id="PR00056">
    <property type="entry name" value="HSFDOMAIN"/>
</dbReference>
<dbReference type="SMART" id="SM00415">
    <property type="entry name" value="HSF"/>
    <property type="match status" value="1"/>
</dbReference>